<protein>
    <submittedName>
        <fullName evidence="1">Uncharacterized protein</fullName>
    </submittedName>
</protein>
<evidence type="ECO:0000313" key="2">
    <source>
        <dbReference type="EMBL" id="API55268.1"/>
    </source>
</evidence>
<dbReference type="AlphaFoldDB" id="A0A1B1CN62"/>
<reference evidence="1 3" key="1">
    <citation type="submission" date="2016-06" db="EMBL/GenBank/DDBJ databases">
        <title>Microsymbionts genomes from the relict species Vavilovia formosa.</title>
        <authorList>
            <person name="Chirak E."/>
            <person name="Kimeklis A."/>
            <person name="Andronov E."/>
        </authorList>
    </citation>
    <scope>NUCLEOTIDE SEQUENCE [LARGE SCALE GENOMIC DNA]</scope>
    <source>
        <strain evidence="1 3">Vaf10</strain>
        <plasmid evidence="3">Plasmid unnamed3</plasmid>
        <plasmid evidence="1">unnamed3</plasmid>
    </source>
</reference>
<gene>
    <name evidence="1" type="ORF">BA011_35480</name>
    <name evidence="2" type="ORF">BMW22_27360</name>
</gene>
<dbReference type="Proteomes" id="UP000183050">
    <property type="component" value="Plasmid unnamed1"/>
</dbReference>
<reference evidence="2 4" key="2">
    <citation type="submission" date="2016-11" db="EMBL/GenBank/DDBJ databases">
        <title>Rhizobium leguminosarum bv. viciae strain Vaf12 isolated from Vavilovia formosa root nodules from Russia, Dagestan.</title>
        <authorList>
            <person name="Kimeklis A."/>
        </authorList>
    </citation>
    <scope>NUCLEOTIDE SEQUENCE [LARGE SCALE GENOMIC DNA]</scope>
    <source>
        <strain evidence="2 4">Vaf-108</strain>
        <plasmid evidence="4">Plasmid unnamed1</plasmid>
        <plasmid evidence="2">unnamed1</plasmid>
    </source>
</reference>
<name>A0A1B1CN62_RHILE</name>
<proteinExistence type="predicted"/>
<dbReference type="EMBL" id="CP016290">
    <property type="protein sequence ID" value="ANP91161.1"/>
    <property type="molecule type" value="Genomic_DNA"/>
</dbReference>
<evidence type="ECO:0000313" key="1">
    <source>
        <dbReference type="EMBL" id="ANP91161.1"/>
    </source>
</evidence>
<evidence type="ECO:0000313" key="3">
    <source>
        <dbReference type="Proteomes" id="UP000092691"/>
    </source>
</evidence>
<organism evidence="1 3">
    <name type="scientific">Rhizobium leguminosarum</name>
    <dbReference type="NCBI Taxonomy" id="384"/>
    <lineage>
        <taxon>Bacteria</taxon>
        <taxon>Pseudomonadati</taxon>
        <taxon>Pseudomonadota</taxon>
        <taxon>Alphaproteobacteria</taxon>
        <taxon>Hyphomicrobiales</taxon>
        <taxon>Rhizobiaceae</taxon>
        <taxon>Rhizobium/Agrobacterium group</taxon>
        <taxon>Rhizobium</taxon>
    </lineage>
</organism>
<sequence>MIYVTAEGAPIARQNASRQLSNAVIFAAMRFLTFDQCLPISSEMSSNPAASTKVHALRVAS</sequence>
<evidence type="ECO:0000313" key="4">
    <source>
        <dbReference type="Proteomes" id="UP000183050"/>
    </source>
</evidence>
<accession>A0A1B1CN62</accession>
<geneLocation type="plasmid" evidence="1 3">
    <name>unnamed3</name>
</geneLocation>
<keyword evidence="1" id="KW-0614">Plasmid</keyword>
<dbReference type="Proteomes" id="UP000092691">
    <property type="component" value="Plasmid unnamed3"/>
</dbReference>
<geneLocation type="plasmid" evidence="2">
    <name>unnamed1</name>
</geneLocation>
<dbReference type="EMBL" id="CP018229">
    <property type="protein sequence ID" value="API55268.1"/>
    <property type="molecule type" value="Genomic_DNA"/>
</dbReference>